<dbReference type="Pfam" id="PF05175">
    <property type="entry name" value="MTS"/>
    <property type="match status" value="1"/>
</dbReference>
<keyword evidence="2 8" id="KW-0489">Methyltransferase</keyword>
<dbReference type="NCBIfam" id="TIGR03534">
    <property type="entry name" value="RF_mod_PrmC"/>
    <property type="match status" value="1"/>
</dbReference>
<evidence type="ECO:0000259" key="6">
    <source>
        <dbReference type="Pfam" id="PF05175"/>
    </source>
</evidence>
<dbReference type="GO" id="GO:0032259">
    <property type="term" value="P:methylation"/>
    <property type="evidence" value="ECO:0007669"/>
    <property type="project" value="UniProtKB-KW"/>
</dbReference>
<proteinExistence type="predicted"/>
<dbReference type="GO" id="GO:0102559">
    <property type="term" value="F:peptide chain release factor N(5)-glutamine methyltransferase activity"/>
    <property type="evidence" value="ECO:0007669"/>
    <property type="project" value="UniProtKB-EC"/>
</dbReference>
<dbReference type="CDD" id="cd02440">
    <property type="entry name" value="AdoMet_MTases"/>
    <property type="match status" value="1"/>
</dbReference>
<evidence type="ECO:0000259" key="7">
    <source>
        <dbReference type="Pfam" id="PF17827"/>
    </source>
</evidence>
<comment type="caution">
    <text evidence="8">The sequence shown here is derived from an EMBL/GenBank/DDBJ whole genome shotgun (WGS) entry which is preliminary data.</text>
</comment>
<keyword evidence="3 8" id="KW-0808">Transferase</keyword>
<dbReference type="InterPro" id="IPR007848">
    <property type="entry name" value="Small_mtfrase_dom"/>
</dbReference>
<dbReference type="InterPro" id="IPR019874">
    <property type="entry name" value="RF_methyltr_PrmC"/>
</dbReference>
<evidence type="ECO:0000313" key="8">
    <source>
        <dbReference type="EMBL" id="PYF76949.1"/>
    </source>
</evidence>
<dbReference type="InterPro" id="IPR040758">
    <property type="entry name" value="PrmC_N"/>
</dbReference>
<dbReference type="InterPro" id="IPR004556">
    <property type="entry name" value="HemK-like"/>
</dbReference>
<dbReference type="InterPro" id="IPR050320">
    <property type="entry name" value="N5-glutamine_MTase"/>
</dbReference>
<gene>
    <name evidence="8" type="ORF">B0O44_101424</name>
</gene>
<accession>A0A318UZC0</accession>
<dbReference type="Proteomes" id="UP000248198">
    <property type="component" value="Unassembled WGS sequence"/>
</dbReference>
<dbReference type="EC" id="2.1.1.297" evidence="1"/>
<dbReference type="Gene3D" id="3.40.50.150">
    <property type="entry name" value="Vaccinia Virus protein VP39"/>
    <property type="match status" value="1"/>
</dbReference>
<dbReference type="InterPro" id="IPR029063">
    <property type="entry name" value="SAM-dependent_MTases_sf"/>
</dbReference>
<dbReference type="OrthoDB" id="9800643at2"/>
<reference evidence="8 9" key="1">
    <citation type="submission" date="2018-06" db="EMBL/GenBank/DDBJ databases">
        <title>Genomic Encyclopedia of Archaeal and Bacterial Type Strains, Phase II (KMG-II): from individual species to whole genera.</title>
        <authorList>
            <person name="Goeker M."/>
        </authorList>
    </citation>
    <scope>NUCLEOTIDE SEQUENCE [LARGE SCALE GENOMIC DNA]</scope>
    <source>
        <strain evidence="8 9">DSM 27372</strain>
    </source>
</reference>
<dbReference type="PANTHER" id="PTHR18895">
    <property type="entry name" value="HEMK METHYLTRANSFERASE"/>
    <property type="match status" value="1"/>
</dbReference>
<dbReference type="InterPro" id="IPR002052">
    <property type="entry name" value="DNA_methylase_N6_adenine_CS"/>
</dbReference>
<evidence type="ECO:0000256" key="5">
    <source>
        <dbReference type="ARBA" id="ARBA00048391"/>
    </source>
</evidence>
<feature type="domain" description="Methyltransferase small" evidence="6">
    <location>
        <begin position="108"/>
        <end position="195"/>
    </location>
</feature>
<dbReference type="PANTHER" id="PTHR18895:SF74">
    <property type="entry name" value="MTRF1L RELEASE FACTOR GLUTAMINE METHYLTRANSFERASE"/>
    <property type="match status" value="1"/>
</dbReference>
<comment type="catalytic activity">
    <reaction evidence="5">
        <text>L-glutaminyl-[peptide chain release factor] + S-adenosyl-L-methionine = N(5)-methyl-L-glutaminyl-[peptide chain release factor] + S-adenosyl-L-homocysteine + H(+)</text>
        <dbReference type="Rhea" id="RHEA:42896"/>
        <dbReference type="Rhea" id="RHEA-COMP:10271"/>
        <dbReference type="Rhea" id="RHEA-COMP:10272"/>
        <dbReference type="ChEBI" id="CHEBI:15378"/>
        <dbReference type="ChEBI" id="CHEBI:30011"/>
        <dbReference type="ChEBI" id="CHEBI:57856"/>
        <dbReference type="ChEBI" id="CHEBI:59789"/>
        <dbReference type="ChEBI" id="CHEBI:61891"/>
        <dbReference type="EC" id="2.1.1.297"/>
    </reaction>
</comment>
<dbReference type="GO" id="GO:0003676">
    <property type="term" value="F:nucleic acid binding"/>
    <property type="evidence" value="ECO:0007669"/>
    <property type="project" value="InterPro"/>
</dbReference>
<dbReference type="Gene3D" id="1.10.8.10">
    <property type="entry name" value="DNA helicase RuvA subunit, C-terminal domain"/>
    <property type="match status" value="1"/>
</dbReference>
<feature type="domain" description="Release factor glutamine methyltransferase N-terminal" evidence="7">
    <location>
        <begin position="28"/>
        <end position="76"/>
    </location>
</feature>
<dbReference type="EMBL" id="QKLU01000001">
    <property type="protein sequence ID" value="PYF76949.1"/>
    <property type="molecule type" value="Genomic_DNA"/>
</dbReference>
<name>A0A318UZC0_9SPHI</name>
<evidence type="ECO:0000256" key="1">
    <source>
        <dbReference type="ARBA" id="ARBA00012771"/>
    </source>
</evidence>
<dbReference type="Pfam" id="PF17827">
    <property type="entry name" value="PrmC_N"/>
    <property type="match status" value="1"/>
</dbReference>
<protein>
    <recommendedName>
        <fullName evidence="1">peptide chain release factor N(5)-glutamine methyltransferase</fullName>
        <ecNumber evidence="1">2.1.1.297</ecNumber>
    </recommendedName>
</protein>
<dbReference type="AlphaFoldDB" id="A0A318UZC0"/>
<dbReference type="RefSeq" id="WP_110827040.1">
    <property type="nucleotide sequence ID" value="NZ_QKLU01000001.1"/>
</dbReference>
<evidence type="ECO:0000256" key="2">
    <source>
        <dbReference type="ARBA" id="ARBA00022603"/>
    </source>
</evidence>
<dbReference type="NCBIfam" id="TIGR00536">
    <property type="entry name" value="hemK_fam"/>
    <property type="match status" value="1"/>
</dbReference>
<evidence type="ECO:0000256" key="3">
    <source>
        <dbReference type="ARBA" id="ARBA00022679"/>
    </source>
</evidence>
<keyword evidence="4" id="KW-0949">S-adenosyl-L-methionine</keyword>
<sequence>MNLKELKQHFVMNIAVQYDAEEALSIFYITVEKISGWGRSHFVLKEDQEILGDNLSHYLKVIEDLKKGVPIQYILGESCFIGMKLYVNPSVLIPRPETEELVNWIIENTNMTSGLKILDVGTGSGCIALSLKKYLNNASVSALDISLEAINTATFNALKNNLTVNFIQANILDYEGVEKYDLIVSNPPYIKKNEMGDMHVNVLENEPHIALFVSNEEPLLFYKAIADFARQNLEPNGWLYFEINEFLSTETICMLEEKDFKNIKLKKDMQGKDRMVCCNL</sequence>
<organism evidence="8 9">
    <name type="scientific">Pedobacter nutrimenti</name>
    <dbReference type="NCBI Taxonomy" id="1241337"/>
    <lineage>
        <taxon>Bacteria</taxon>
        <taxon>Pseudomonadati</taxon>
        <taxon>Bacteroidota</taxon>
        <taxon>Sphingobacteriia</taxon>
        <taxon>Sphingobacteriales</taxon>
        <taxon>Sphingobacteriaceae</taxon>
        <taxon>Pedobacter</taxon>
    </lineage>
</organism>
<dbReference type="PROSITE" id="PS00092">
    <property type="entry name" value="N6_MTASE"/>
    <property type="match status" value="1"/>
</dbReference>
<evidence type="ECO:0000313" key="9">
    <source>
        <dbReference type="Proteomes" id="UP000248198"/>
    </source>
</evidence>
<keyword evidence="9" id="KW-1185">Reference proteome</keyword>
<evidence type="ECO:0000256" key="4">
    <source>
        <dbReference type="ARBA" id="ARBA00022691"/>
    </source>
</evidence>
<dbReference type="SUPFAM" id="SSF53335">
    <property type="entry name" value="S-adenosyl-L-methionine-dependent methyltransferases"/>
    <property type="match status" value="1"/>
</dbReference>